<protein>
    <submittedName>
        <fullName evidence="3 4">Uncharacterized protein</fullName>
    </submittedName>
</protein>
<evidence type="ECO:0000313" key="3">
    <source>
        <dbReference type="EMBL" id="KDE05642.1"/>
    </source>
</evidence>
<reference evidence="3" key="2">
    <citation type="submission" date="2010-11" db="EMBL/GenBank/DDBJ databases">
        <authorList>
            <consortium name="The Broad Institute Genome Sequencing Platform"/>
            <person name="Earl A."/>
            <person name="Ward D."/>
            <person name="Feldgarden M."/>
            <person name="Gevers D."/>
            <person name="Butler R."/>
            <person name="Young S.K."/>
            <person name="Zeng Q."/>
            <person name="Gargeya S."/>
            <person name="Fitzgerald M."/>
            <person name="Haas B."/>
            <person name="Abouelleil A."/>
            <person name="Alvarado L."/>
            <person name="Arachchi H.M."/>
            <person name="Berlin A."/>
            <person name="Brown A."/>
            <person name="Chapman S.B."/>
            <person name="Chen Z."/>
            <person name="Dunbar C."/>
            <person name="Freedman E."/>
            <person name="Gearin G."/>
            <person name="Gellesch M."/>
            <person name="Goldberg J."/>
            <person name="Griggs A."/>
            <person name="Gujja S."/>
            <person name="Heilman E."/>
            <person name="Heiman D."/>
            <person name="Howarth C."/>
            <person name="Larson L."/>
            <person name="Lui A."/>
            <person name="MacDonald P.J.P."/>
            <person name="Mehta T."/>
            <person name="Montmayeur A."/>
            <person name="Murphy C."/>
            <person name="Neiman D."/>
            <person name="Pearson M."/>
            <person name="Priest M."/>
            <person name="Roberts A."/>
            <person name="Saif S."/>
            <person name="Shea T."/>
            <person name="Shenoy N."/>
            <person name="Sisk P."/>
            <person name="Stolte C."/>
            <person name="Sykes S."/>
            <person name="White J."/>
            <person name="Yandava C."/>
            <person name="Wortman J."/>
            <person name="Nusbaum C."/>
            <person name="Birren B."/>
        </authorList>
    </citation>
    <scope>NUCLEOTIDE SEQUENCE</scope>
    <source>
        <strain evidence="3">P1A1 Lamole</strain>
    </source>
</reference>
<dbReference type="AlphaFoldDB" id="U5H9X6"/>
<dbReference type="STRING" id="683840.U5H9X6"/>
<keyword evidence="5" id="KW-1185">Reference proteome</keyword>
<dbReference type="EMBL" id="AEIJ01000388">
    <property type="status" value="NOT_ANNOTATED_CDS"/>
    <property type="molecule type" value="Genomic_DNA"/>
</dbReference>
<reference evidence="4" key="4">
    <citation type="submission" date="2015-06" db="UniProtKB">
        <authorList>
            <consortium name="EnsemblFungi"/>
        </authorList>
    </citation>
    <scope>IDENTIFICATION</scope>
</reference>
<accession>U5H9X6</accession>
<dbReference type="OrthoDB" id="2537820at2759"/>
<evidence type="ECO:0000313" key="4">
    <source>
        <dbReference type="EnsemblFungi" id="MVLG_04013T0"/>
    </source>
</evidence>
<dbReference type="OMA" id="VPPREDY"/>
<name>U5H9X6_USTV1</name>
<dbReference type="Proteomes" id="UP000017200">
    <property type="component" value="Unassembled WGS sequence"/>
</dbReference>
<sequence>MVSAIPFVVVVVLVAIGAPSPAMTAPVDLVGARVKRSSARSPVAEGILDMAKRSTIWSDEPIAPVEFISYWPAITSPLHNQVLNEGESFELAWNNTLPPYASNQYSQNALLLLGYISPYSEGLHLDVDHPLSTNISLYNGANTFNLTLPTNLTTRISYVLVLGSTSNAGPPFAIRGTGPADPEASESASSTTGRMIEALPTTYILGGVTTVVNGPSTTTAAALTAASPTPAPGSTSAGATASPVVAIVSSSSSTAALTTSAAAAESNTMSRTSSAHHSTSVNTPLLASVLIGVGYFALC</sequence>
<feature type="region of interest" description="Disordered" evidence="1">
    <location>
        <begin position="171"/>
        <end position="192"/>
    </location>
</feature>
<dbReference type="InParanoid" id="U5H9X6"/>
<proteinExistence type="predicted"/>
<reference evidence="3 5" key="3">
    <citation type="journal article" date="2015" name="BMC Genomics">
        <title>Sex and parasites: genomic and transcriptomic analysis of Microbotryum lychnidis-dioicae, the biotrophic and plant-castrating anther smut fungus.</title>
        <authorList>
            <person name="Perlin M.H."/>
            <person name="Amselem J."/>
            <person name="Fontanillas E."/>
            <person name="Toh S.S."/>
            <person name="Chen Z."/>
            <person name="Goldberg J."/>
            <person name="Duplessis S."/>
            <person name="Henrissat B."/>
            <person name="Young S."/>
            <person name="Zeng Q."/>
            <person name="Aguileta G."/>
            <person name="Petit E."/>
            <person name="Badouin H."/>
            <person name="Andrews J."/>
            <person name="Razeeq D."/>
            <person name="Gabaldon T."/>
            <person name="Quesneville H."/>
            <person name="Giraud T."/>
            <person name="Hood M.E."/>
            <person name="Schultz D.J."/>
            <person name="Cuomo C.A."/>
        </authorList>
    </citation>
    <scope>NUCLEOTIDE SEQUENCE [LARGE SCALE GENOMIC DNA]</scope>
    <source>
        <strain evidence="5">p1A1 Lamole</strain>
        <strain evidence="3">P1A1 Lamole</strain>
    </source>
</reference>
<feature type="signal peptide" evidence="2">
    <location>
        <begin position="1"/>
        <end position="24"/>
    </location>
</feature>
<organism evidence="3">
    <name type="scientific">Microbotryum lychnidis-dioicae (strain p1A1 Lamole / MvSl-1064)</name>
    <name type="common">Anther smut fungus</name>
    <dbReference type="NCBI Taxonomy" id="683840"/>
    <lineage>
        <taxon>Eukaryota</taxon>
        <taxon>Fungi</taxon>
        <taxon>Dikarya</taxon>
        <taxon>Basidiomycota</taxon>
        <taxon>Pucciniomycotina</taxon>
        <taxon>Microbotryomycetes</taxon>
        <taxon>Microbotryales</taxon>
        <taxon>Microbotryaceae</taxon>
        <taxon>Microbotryum</taxon>
    </lineage>
</organism>
<keyword evidence="2" id="KW-0732">Signal</keyword>
<reference evidence="5" key="1">
    <citation type="submission" date="2010-11" db="EMBL/GenBank/DDBJ databases">
        <title>The genome sequence of Microbotryum violaceum strain p1A1 Lamole.</title>
        <authorList>
            <person name="Cuomo C."/>
            <person name="Perlin M."/>
            <person name="Young S.K."/>
            <person name="Zeng Q."/>
            <person name="Gargeya S."/>
            <person name="Alvarado L."/>
            <person name="Berlin A."/>
            <person name="Chapman S.B."/>
            <person name="Chen Z."/>
            <person name="Freedman E."/>
            <person name="Gellesch M."/>
            <person name="Goldberg J."/>
            <person name="Griggs A."/>
            <person name="Gujja S."/>
            <person name="Heilman E."/>
            <person name="Heiman D."/>
            <person name="Howarth C."/>
            <person name="Mehta T."/>
            <person name="Neiman D."/>
            <person name="Pearson M."/>
            <person name="Roberts A."/>
            <person name="Saif S."/>
            <person name="Shea T."/>
            <person name="Shenoy N."/>
            <person name="Sisk P."/>
            <person name="Stolte C."/>
            <person name="Sykes S."/>
            <person name="White J."/>
            <person name="Yandava C."/>
            <person name="Haas B."/>
            <person name="Nusbaum C."/>
            <person name="Birren B."/>
        </authorList>
    </citation>
    <scope>NUCLEOTIDE SEQUENCE [LARGE SCALE GENOMIC DNA]</scope>
    <source>
        <strain evidence="5">p1A1 Lamole</strain>
    </source>
</reference>
<dbReference type="EnsemblFungi" id="MVLG_04013T0">
    <property type="protein sequence ID" value="MVLG_04013T0"/>
    <property type="gene ID" value="MVLG_04013"/>
</dbReference>
<gene>
    <name evidence="3" type="ORF">MVLG_04013</name>
</gene>
<evidence type="ECO:0000256" key="2">
    <source>
        <dbReference type="SAM" id="SignalP"/>
    </source>
</evidence>
<evidence type="ECO:0000313" key="5">
    <source>
        <dbReference type="Proteomes" id="UP000017200"/>
    </source>
</evidence>
<dbReference type="HOGENOM" id="CLU_931252_0_0_1"/>
<dbReference type="EMBL" id="GL541683">
    <property type="protein sequence ID" value="KDE05642.1"/>
    <property type="molecule type" value="Genomic_DNA"/>
</dbReference>
<evidence type="ECO:0000256" key="1">
    <source>
        <dbReference type="SAM" id="MobiDB-lite"/>
    </source>
</evidence>
<feature type="chain" id="PRO_5009724511" evidence="2">
    <location>
        <begin position="25"/>
        <end position="299"/>
    </location>
</feature>